<evidence type="ECO:0000313" key="2">
    <source>
        <dbReference type="Proteomes" id="UP000888360"/>
    </source>
</evidence>
<proteinExistence type="predicted"/>
<dbReference type="Proteomes" id="UP000888360">
    <property type="component" value="Genome"/>
</dbReference>
<accession>A7YKU5</accession>
<sequence>MAYPESGYFMDGLEADTFIIHTDATTLHPTEHLTFQQAVNALTLVPTQIEYPIPDIQLVETTPIARVHPPGGSYDLARILNASMFGFVNNSNVIRDIVPIFIELAKEQTPAILTREGKYYASGYSGEDAMPTLHVRRFANNMLRLNKYVNNVSINVLAQAERSVRLVTDHGVRVNVTFNETLTPQTLSNQLTRFNTFKALVDLSHIEQFDDDMRDIILPWITLAIYYMCSALSTTVTRHERSEANQNKRQFQYLIPTVDNQHRRHDVTQPFAIRDRAQFFGYMMNIFFIPYLAQLQQARNLHTRQLDLNGPKTPADVSQMLNFSQFAPITVYDYGNRQFNVDVFHFQDIRGTIIQNRKYPVIDHTMRFFKGTAGLFVLHQAIDPPANLGVIDFVIPMDTKAYVARYYLTTGNCLFVGFEISAETLIVGKPHNEEVLLYDYSDATMYTFGAQVIYNGEHNPVQTILCDRPTSYVQIENAIGIISNYRDDDTIKASWAKALNAMPNSRGFIDSPVDRGCQIMRFMCMFA</sequence>
<reference evidence="2" key="2">
    <citation type="journal article" date="2007" name="Virus Genes">
        <title>Molecular cloning, sequence analysis and expression of genome segment 7 (S7) of Antheraea mylitta cypovirus (AmCPV) that encodes a viral structural protein.</title>
        <authorList>
            <person name="Chavali V.R."/>
            <person name="Ghosh A.K."/>
        </authorList>
    </citation>
    <scope>NUCLEOTIDE SEQUENCE [LARGE SCALE GENOMIC DNA]</scope>
</reference>
<reference evidence="2" key="3">
    <citation type="journal article" date="2008" name="Virology">
        <title>Genome segment 6 of Antheraea mylitta cypovirus encodes a structural protein with ATPase activity.</title>
        <authorList>
            <person name="Chavali V.R."/>
            <person name="Madhurantakam C."/>
            <person name="Ghorai S."/>
            <person name="Roy S."/>
            <person name="Das A.K."/>
            <person name="Ghosh A.K."/>
        </authorList>
    </citation>
    <scope>NUCLEOTIDE SEQUENCE [LARGE SCALE GENOMIC DNA]</scope>
</reference>
<name>A7YKU5_9REOV</name>
<evidence type="ECO:0000313" key="1">
    <source>
        <dbReference type="EMBL" id="ABL60869.1"/>
    </source>
</evidence>
<keyword evidence="2" id="KW-1185">Reference proteome</keyword>
<organism evidence="1 2">
    <name type="scientific">Antheraea mylitta cypovirus 4</name>
    <dbReference type="NCBI Taxonomy" id="180167"/>
    <lineage>
        <taxon>Viruses</taxon>
        <taxon>Riboviria</taxon>
        <taxon>Orthornavirae</taxon>
        <taxon>Duplornaviricota</taxon>
        <taxon>Resentoviricetes</taxon>
        <taxon>Reovirales</taxon>
        <taxon>Spinareoviridae</taxon>
        <taxon>Cypovirus</taxon>
        <taxon>Cypovirus antheraeae</taxon>
    </lineage>
</organism>
<dbReference type="EMBL" id="DQ975382">
    <property type="protein sequence ID" value="ABL60869.1"/>
    <property type="molecule type" value="Genomic_RNA"/>
</dbReference>
<reference evidence="2" key="1">
    <citation type="journal article" date="2005" name="Biochem. Biophys. Res. Commun.">
        <title>Molecular cloning and characterization of Antheraea mylitta cytoplasmic polyhedrosis virus polyhedrin gene and its variant forms.</title>
        <authorList>
            <person name="Sinha-Datta U."/>
            <person name="Chavali V.R."/>
            <person name="Ghosh A.K."/>
        </authorList>
    </citation>
    <scope>NUCLEOTIDE SEQUENCE [LARGE SCALE GENOMIC DNA]</scope>
</reference>
<protein>
    <submittedName>
        <fullName evidence="1">p60</fullName>
    </submittedName>
</protein>